<protein>
    <submittedName>
        <fullName evidence="2">Uncharacterized protein</fullName>
    </submittedName>
</protein>
<dbReference type="Proteomes" id="UP000585970">
    <property type="component" value="Unassembled WGS sequence"/>
</dbReference>
<organism evidence="2 3">
    <name type="scientific">Bartonella fuyuanensis</name>
    <dbReference type="NCBI Taxonomy" id="1460968"/>
    <lineage>
        <taxon>Bacteria</taxon>
        <taxon>Pseudomonadati</taxon>
        <taxon>Pseudomonadota</taxon>
        <taxon>Alphaproteobacteria</taxon>
        <taxon>Hyphomicrobiales</taxon>
        <taxon>Bartonellaceae</taxon>
        <taxon>Bartonella</taxon>
    </lineage>
</organism>
<dbReference type="AlphaFoldDB" id="A0A840DWC5"/>
<keyword evidence="1" id="KW-0472">Membrane</keyword>
<dbReference type="EMBL" id="JACIFE010000033">
    <property type="protein sequence ID" value="MBB4077240.1"/>
    <property type="molecule type" value="Genomic_DNA"/>
</dbReference>
<sequence length="35" mass="4156">MKKEMDVKKTYFYVGVFLNVGILNVREFIGVFKEL</sequence>
<comment type="caution">
    <text evidence="2">The sequence shown here is derived from an EMBL/GenBank/DDBJ whole genome shotgun (WGS) entry which is preliminary data.</text>
</comment>
<evidence type="ECO:0000256" key="1">
    <source>
        <dbReference type="SAM" id="Phobius"/>
    </source>
</evidence>
<reference evidence="2 3" key="1">
    <citation type="submission" date="2020-08" db="EMBL/GenBank/DDBJ databases">
        <title>Genomic Encyclopedia of Type Strains, Phase IV (KMG-IV): sequencing the most valuable type-strain genomes for metagenomic binning, comparative biology and taxonomic classification.</title>
        <authorList>
            <person name="Goeker M."/>
        </authorList>
    </citation>
    <scope>NUCLEOTIDE SEQUENCE [LARGE SCALE GENOMIC DNA]</scope>
    <source>
        <strain evidence="2 3">DSM 100694</strain>
    </source>
</reference>
<keyword evidence="3" id="KW-1185">Reference proteome</keyword>
<accession>A0A840DWC5</accession>
<name>A0A840DWC5_9HYPH</name>
<evidence type="ECO:0000313" key="3">
    <source>
        <dbReference type="Proteomes" id="UP000585970"/>
    </source>
</evidence>
<evidence type="ECO:0000313" key="2">
    <source>
        <dbReference type="EMBL" id="MBB4077240.1"/>
    </source>
</evidence>
<feature type="transmembrane region" description="Helical" evidence="1">
    <location>
        <begin position="12"/>
        <end position="32"/>
    </location>
</feature>
<keyword evidence="1" id="KW-0812">Transmembrane</keyword>
<gene>
    <name evidence="2" type="ORF">GGR08_001568</name>
</gene>
<keyword evidence="1" id="KW-1133">Transmembrane helix</keyword>
<proteinExistence type="predicted"/>